<gene>
    <name evidence="6" type="ORF">EWM64_g3551</name>
</gene>
<dbReference type="OrthoDB" id="2123952at2759"/>
<dbReference type="GO" id="GO:0000214">
    <property type="term" value="C:tRNA-intron endonuclease complex"/>
    <property type="evidence" value="ECO:0007669"/>
    <property type="project" value="TreeGrafter"/>
</dbReference>
<evidence type="ECO:0000256" key="2">
    <source>
        <dbReference type="ARBA" id="ARBA00012573"/>
    </source>
</evidence>
<feature type="compositionally biased region" description="Low complexity" evidence="4">
    <location>
        <begin position="1"/>
        <end position="11"/>
    </location>
</feature>
<dbReference type="EMBL" id="SFCI01000336">
    <property type="protein sequence ID" value="TFY80459.1"/>
    <property type="molecule type" value="Genomic_DNA"/>
</dbReference>
<evidence type="ECO:0000256" key="4">
    <source>
        <dbReference type="SAM" id="MobiDB-lite"/>
    </source>
</evidence>
<comment type="caution">
    <text evidence="6">The sequence shown here is derived from an EMBL/GenBank/DDBJ whole genome shotgun (WGS) entry which is preliminary data.</text>
</comment>
<dbReference type="SUPFAM" id="SSF53032">
    <property type="entry name" value="tRNA-intron endonuclease catalytic domain-like"/>
    <property type="match status" value="1"/>
</dbReference>
<feature type="region of interest" description="Disordered" evidence="4">
    <location>
        <begin position="149"/>
        <end position="183"/>
    </location>
</feature>
<dbReference type="CDD" id="cd00067">
    <property type="entry name" value="GAL4"/>
    <property type="match status" value="1"/>
</dbReference>
<evidence type="ECO:0000313" key="6">
    <source>
        <dbReference type="EMBL" id="TFY80459.1"/>
    </source>
</evidence>
<dbReference type="SMART" id="SM00066">
    <property type="entry name" value="GAL4"/>
    <property type="match status" value="1"/>
</dbReference>
<comment type="similarity">
    <text evidence="1">Belongs to the tRNA-intron endonuclease family.</text>
</comment>
<feature type="domain" description="Zn(2)-C6 fungal-type" evidence="5">
    <location>
        <begin position="523"/>
        <end position="554"/>
    </location>
</feature>
<dbReference type="InterPro" id="IPR006677">
    <property type="entry name" value="tRNA_intron_Endonuc_cat-like"/>
</dbReference>
<evidence type="ECO:0000313" key="7">
    <source>
        <dbReference type="Proteomes" id="UP000298061"/>
    </source>
</evidence>
<dbReference type="Proteomes" id="UP000298061">
    <property type="component" value="Unassembled WGS sequence"/>
</dbReference>
<dbReference type="STRING" id="135208.A0A4Z0A3L5"/>
<dbReference type="GO" id="GO:0005737">
    <property type="term" value="C:cytoplasm"/>
    <property type="evidence" value="ECO:0007669"/>
    <property type="project" value="TreeGrafter"/>
</dbReference>
<dbReference type="GO" id="GO:0008270">
    <property type="term" value="F:zinc ion binding"/>
    <property type="evidence" value="ECO:0007669"/>
    <property type="project" value="InterPro"/>
</dbReference>
<keyword evidence="7" id="KW-1185">Reference proteome</keyword>
<dbReference type="FunFam" id="3.40.1350.10:FF:000007">
    <property type="entry name" value="tRNA-splicing endonuclease subunit Sen2"/>
    <property type="match status" value="1"/>
</dbReference>
<dbReference type="Pfam" id="PF01974">
    <property type="entry name" value="tRNA_int_endo"/>
    <property type="match status" value="1"/>
</dbReference>
<feature type="compositionally biased region" description="Acidic residues" evidence="4">
    <location>
        <begin position="170"/>
        <end position="183"/>
    </location>
</feature>
<protein>
    <recommendedName>
        <fullName evidence="2">tRNA-intron lyase</fullName>
        <ecNumber evidence="2">4.6.1.16</ecNumber>
    </recommendedName>
</protein>
<feature type="compositionally biased region" description="Polar residues" evidence="4">
    <location>
        <begin position="464"/>
        <end position="474"/>
    </location>
</feature>
<dbReference type="GO" id="GO:0003676">
    <property type="term" value="F:nucleic acid binding"/>
    <property type="evidence" value="ECO:0007669"/>
    <property type="project" value="InterPro"/>
</dbReference>
<dbReference type="GO" id="GO:0000981">
    <property type="term" value="F:DNA-binding transcription factor activity, RNA polymerase II-specific"/>
    <property type="evidence" value="ECO:0007669"/>
    <property type="project" value="InterPro"/>
</dbReference>
<comment type="catalytic activity">
    <reaction evidence="3">
        <text>pretRNA = a 3'-half-tRNA molecule with a 5'-OH end + a 5'-half-tRNA molecule with a 2',3'-cyclic phosphate end + an intron with a 2',3'-cyclic phosphate and a 5'-hydroxyl terminus.</text>
        <dbReference type="EC" id="4.6.1.16"/>
    </reaction>
</comment>
<dbReference type="CDD" id="cd22363">
    <property type="entry name" value="tRNA-intron_lyase_C"/>
    <property type="match status" value="1"/>
</dbReference>
<dbReference type="PANTHER" id="PTHR21227:SF0">
    <property type="entry name" value="TRNA-SPLICING ENDONUCLEASE SUBUNIT SEN2"/>
    <property type="match status" value="1"/>
</dbReference>
<dbReference type="Gene3D" id="4.10.240.10">
    <property type="entry name" value="Zn(2)-C6 fungal-type DNA-binding domain"/>
    <property type="match status" value="1"/>
</dbReference>
<dbReference type="GO" id="GO:0000213">
    <property type="term" value="F:tRNA-intron lyase activity"/>
    <property type="evidence" value="ECO:0007669"/>
    <property type="project" value="UniProtKB-EC"/>
</dbReference>
<dbReference type="InterPro" id="IPR036167">
    <property type="entry name" value="tRNA_intron_Endo_cat-like_sf"/>
</dbReference>
<dbReference type="Pfam" id="PF00172">
    <property type="entry name" value="Zn_clus"/>
    <property type="match status" value="1"/>
</dbReference>
<dbReference type="InterPro" id="IPR011856">
    <property type="entry name" value="tRNA_endonuc-like_dom_sf"/>
</dbReference>
<feature type="region of interest" description="Disordered" evidence="4">
    <location>
        <begin position="464"/>
        <end position="492"/>
    </location>
</feature>
<evidence type="ECO:0000256" key="1">
    <source>
        <dbReference type="ARBA" id="ARBA00008078"/>
    </source>
</evidence>
<accession>A0A4Z0A3L5</accession>
<feature type="region of interest" description="Disordered" evidence="4">
    <location>
        <begin position="546"/>
        <end position="611"/>
    </location>
</feature>
<dbReference type="GO" id="GO:0000379">
    <property type="term" value="P:tRNA-type intron splice site recognition and cleavage"/>
    <property type="evidence" value="ECO:0007669"/>
    <property type="project" value="TreeGrafter"/>
</dbReference>
<dbReference type="PROSITE" id="PS00463">
    <property type="entry name" value="ZN2_CY6_FUNGAL_1"/>
    <property type="match status" value="1"/>
</dbReference>
<dbReference type="Gene3D" id="3.40.1350.10">
    <property type="match status" value="1"/>
</dbReference>
<proteinExistence type="inferred from homology"/>
<evidence type="ECO:0000259" key="5">
    <source>
        <dbReference type="PROSITE" id="PS50048"/>
    </source>
</evidence>
<organism evidence="6 7">
    <name type="scientific">Hericium alpestre</name>
    <dbReference type="NCBI Taxonomy" id="135208"/>
    <lineage>
        <taxon>Eukaryota</taxon>
        <taxon>Fungi</taxon>
        <taxon>Dikarya</taxon>
        <taxon>Basidiomycota</taxon>
        <taxon>Agaricomycotina</taxon>
        <taxon>Agaricomycetes</taxon>
        <taxon>Russulales</taxon>
        <taxon>Hericiaceae</taxon>
        <taxon>Hericium</taxon>
    </lineage>
</organism>
<dbReference type="PROSITE" id="PS50048">
    <property type="entry name" value="ZN2_CY6_FUNGAL_2"/>
    <property type="match status" value="1"/>
</dbReference>
<dbReference type="PANTHER" id="PTHR21227">
    <property type="entry name" value="TRNA-SPLICING ENDONUCLEASE SUBUNIT SEN2"/>
    <property type="match status" value="1"/>
</dbReference>
<reference evidence="6 7" key="1">
    <citation type="submission" date="2019-02" db="EMBL/GenBank/DDBJ databases">
        <title>Genome sequencing of the rare red list fungi Hericium alpestre (H. flagellum).</title>
        <authorList>
            <person name="Buettner E."/>
            <person name="Kellner H."/>
        </authorList>
    </citation>
    <scope>NUCLEOTIDE SEQUENCE [LARGE SCALE GENOMIC DNA]</scope>
    <source>
        <strain evidence="6 7">DSM 108284</strain>
    </source>
</reference>
<name>A0A4Z0A3L5_9AGAM</name>
<dbReference type="InterPro" id="IPR006676">
    <property type="entry name" value="tRNA_splic"/>
</dbReference>
<dbReference type="SUPFAM" id="SSF57701">
    <property type="entry name" value="Zn2/Cys6 DNA-binding domain"/>
    <property type="match status" value="1"/>
</dbReference>
<dbReference type="AlphaFoldDB" id="A0A4Z0A3L5"/>
<sequence length="1153" mass="128042">MASRGGRTSGTRKGGARRNENNRIYGNPLPILFSPPENKLVSSALGLFGISGARVLNPHCEGVFDPTTRSVWVTNSKDSMILWQRGFFGKGNLSRKTASEEITAKRRAERKQFKLDRARAIAAAAAEAEAAFAEGRIISSEELKASIPSAATWKPSPSVKAEVTVPETPAQDEDEEEQPEPEPIEDLEHLQLTLPEAFFLAWALDCLTVLDPKTMEPMTLHDIWHAFQQAHRPPHLSLLSPTPQGLRADSPFLINYVFYHHYRSLGWVVKSGIKFCVDYLLYKRGPVFQHAEFAMVVIPIYEDPDDEKTSPYALQNVSPFSWQWLSTINRVNSQVQKTLILCYVTIPAASRVTPELLASPAAFTQYSIREHKSRPRGLSQSLILRESSSQRVIQYLVPPDFDWSNGIAFDMTASTQDRNAHGGQKAYPFSQTAFAFRPQLNVGGDFISQEAPLSAGSNILSDVSPTALDPSSSAPFAPPHTSTSSDSSDWALRRPRKEKARIALAPDQPPTTQGKPRTRVYVACAQCRGRKIRCDGARPVCHNCTQRADGDCNYDSAPKRRGPDKVQGARTRTTRAKDEEGRPIQKKRRKMGSTTVQEEVTSPAAAAPPPPTEATLGATFVNDVPIPLSPFEPKPVQYPYAQSAPNPPPRLRQPILEPSGSNVRFTSTSSYDQGLISSIAPDPAMIAADHSAGFSAAVPYPSLFAPAPVSTAYIAPADDDHDDENTVELGAEPSIQFSRKIWWDYLLFIYSSSRRPEYSNVPPLTNAQREYSMRNIVSDLRSLFKITNYWFSFFNVPRFYANFMDPVRRSRMQPSLVLAALAVGTYLQSSQLGRGEEGRRLALILRDEAQSSLDASLASRSVDEELAQAAWILAFFEICAHPHHHASRVFSSMAVCDAIIRSLALTKLDANDPQASSYCAQVTPMVASGPHTNALLYASERYGSEATSAPMPLDIPPAGPSVTTQPKQCSCETMSLGHNWPEAYEETPLWIATPAWNWGWSEGEVRKEECRRLVWSSMMLAAGLSSFTSASGLQTVDFFITHPCNYALLFPGDTLTPHAYPGAGLGKETVWALYIRSMLLWHSCLRVRQDETISATEKSDFTLRAWLETEEIEKALNRHTCGVERAFFFVGREYLFNTRMCISYEFQRFIPHV</sequence>
<dbReference type="InterPro" id="IPR001138">
    <property type="entry name" value="Zn2Cys6_DnaBD"/>
</dbReference>
<evidence type="ECO:0000256" key="3">
    <source>
        <dbReference type="ARBA" id="ARBA00034031"/>
    </source>
</evidence>
<dbReference type="InterPro" id="IPR036864">
    <property type="entry name" value="Zn2-C6_fun-type_DNA-bd_sf"/>
</dbReference>
<feature type="region of interest" description="Disordered" evidence="4">
    <location>
        <begin position="1"/>
        <end position="22"/>
    </location>
</feature>
<dbReference type="EC" id="4.6.1.16" evidence="2"/>